<accession>A0A0A0YS95</accession>
<feature type="domain" description="SF4 helicase" evidence="1">
    <location>
        <begin position="152"/>
        <end position="420"/>
    </location>
</feature>
<dbReference type="PROSITE" id="PS51199">
    <property type="entry name" value="SF4_HELICASE"/>
    <property type="match status" value="1"/>
</dbReference>
<protein>
    <submittedName>
        <fullName evidence="2">DnaB-like dsDNA helicase</fullName>
    </submittedName>
</protein>
<dbReference type="PANTHER" id="PTHR30153:SF2">
    <property type="entry name" value="REPLICATIVE DNA HELICASE"/>
    <property type="match status" value="1"/>
</dbReference>
<dbReference type="InterPro" id="IPR007694">
    <property type="entry name" value="DNA_helicase_DnaB-like_C"/>
</dbReference>
<dbReference type="PANTHER" id="PTHR30153">
    <property type="entry name" value="REPLICATIVE DNA HELICASE DNAB"/>
    <property type="match status" value="1"/>
</dbReference>
<dbReference type="Gene3D" id="3.40.50.300">
    <property type="entry name" value="P-loop containing nucleotide triphosphate hydrolases"/>
    <property type="match status" value="1"/>
</dbReference>
<dbReference type="EMBL" id="KM881426">
    <property type="protein sequence ID" value="AIX12850.1"/>
    <property type="molecule type" value="Genomic_DNA"/>
</dbReference>
<dbReference type="GO" id="GO:0003678">
    <property type="term" value="F:DNA helicase activity"/>
    <property type="evidence" value="ECO:0007669"/>
    <property type="project" value="InterPro"/>
</dbReference>
<dbReference type="GO" id="GO:0005524">
    <property type="term" value="F:ATP binding"/>
    <property type="evidence" value="ECO:0007669"/>
    <property type="project" value="InterPro"/>
</dbReference>
<gene>
    <name evidence="2" type="ORF">PBI_ZYGOTAIGA_200</name>
</gene>
<evidence type="ECO:0000259" key="1">
    <source>
        <dbReference type="PROSITE" id="PS51199"/>
    </source>
</evidence>
<evidence type="ECO:0000313" key="2">
    <source>
        <dbReference type="EMBL" id="AIX12850.1"/>
    </source>
</evidence>
<organism evidence="2 3">
    <name type="scientific">Mycobacterium phage ZygoTaiga</name>
    <dbReference type="NCBI Taxonomy" id="1566994"/>
    <lineage>
        <taxon>Viruses</taxon>
        <taxon>Duplodnaviria</taxon>
        <taxon>Heunggongvirae</taxon>
        <taxon>Uroviricota</taxon>
        <taxon>Caudoviricetes</taxon>
        <taxon>Ceeclamvirinae</taxon>
        <taxon>Bixzunavirus</taxon>
        <taxon>Bixzunavirus Bxz1</taxon>
    </lineage>
</organism>
<keyword evidence="2" id="KW-0347">Helicase</keyword>
<dbReference type="SUPFAM" id="SSF52540">
    <property type="entry name" value="P-loop containing nucleoside triphosphate hydrolases"/>
    <property type="match status" value="1"/>
</dbReference>
<evidence type="ECO:0000313" key="3">
    <source>
        <dbReference type="Proteomes" id="UP000223157"/>
    </source>
</evidence>
<reference evidence="2 3" key="1">
    <citation type="submission" date="2014-10" db="EMBL/GenBank/DDBJ databases">
        <authorList>
            <person name="Aguirre C.A."/>
            <person name="Archer J.A."/>
            <person name="Bates T."/>
            <person name="Ion J.M."/>
            <person name="Krejcarek O.E."/>
            <person name="Mitchell C.L."/>
            <person name="Montgomery E.A."/>
            <person name="Soder N.A."/>
            <person name="Verduzco J.A."/>
            <person name="Scherer A.E."/>
            <person name="Westholm D.E."/>
            <person name="Serrano M.G."/>
            <person name="Buck G."/>
            <person name="Lee V."/>
            <person name="Wang Y."/>
            <person name="Carvalho R."/>
            <person name="Voegtly L."/>
            <person name="Shi R."/>
            <person name="Duckworth R."/>
            <person name="Johnson A."/>
            <person name="Loviza R."/>
            <person name="Walstead R."/>
            <person name="Shah Z."/>
            <person name="Kiflezghi M."/>
            <person name="Wade K."/>
            <person name="Anders K.R."/>
            <person name="Braun M.A."/>
            <person name="Delesalle V.A."/>
            <person name="Hughes L.E."/>
            <person name="Ware V.C."/>
            <person name="Bradley K.W."/>
            <person name="Barker L.P."/>
            <person name="Asai D.J."/>
            <person name="Bowman C.A."/>
            <person name="Russell D.A."/>
            <person name="Pope W.H."/>
            <person name="Jacobs-Sera D."/>
            <person name="Hendrix R.W."/>
            <person name="Hatfull G.F."/>
        </authorList>
    </citation>
    <scope>NUCLEOTIDE SEQUENCE [LARGE SCALE GENOMIC DNA]</scope>
</reference>
<dbReference type="Proteomes" id="UP000223157">
    <property type="component" value="Genome"/>
</dbReference>
<keyword evidence="2" id="KW-0067">ATP-binding</keyword>
<proteinExistence type="predicted"/>
<keyword evidence="2" id="KW-0378">Hydrolase</keyword>
<keyword evidence="2" id="KW-0547">Nucleotide-binding</keyword>
<sequence length="421" mass="48782">MSDVEIQLLSRMTELDQIKRVFDNGVRPEVFEDPMNQVVFIFMMDYWLNSQMQAAPTFQVVETEYPLVTLDREVDVETQWCCDWLRKRFVRNKVQFIAREAAKAMDRDPYEALGLMWREAYEATEIVRPATTFSDMATNKEERRQRYTRDRENALAMGMGFGLEELDEHTRGIRPGELAAIAAYTKVGKSWMLAKAYCEALRRGARPVMFTLEMDRKEMEDRIDCMYSGVSFNKFMRRELSFDEMAQLTNAQDLLERTAVAPLVRPQRGDRTVKTMFTQARQLGADFVLIDQLSWVDAEKSYTGDSALRMKHGELAYDIKEETSRSSVGELPTFLAIQLNRAVMNNDGRGALNNFANSSMIEQTVDIALGLWQNQDMRNSNMMGLDIMGSRRGDRKSWLLNWHLTERTEIRVLEEYTEAPS</sequence>
<name>A0A0A0YS95_9CAUD</name>
<dbReference type="Pfam" id="PF03796">
    <property type="entry name" value="DnaB_C"/>
    <property type="match status" value="1"/>
</dbReference>
<dbReference type="InterPro" id="IPR027417">
    <property type="entry name" value="P-loop_NTPase"/>
</dbReference>
<dbReference type="GO" id="GO:0006260">
    <property type="term" value="P:DNA replication"/>
    <property type="evidence" value="ECO:0007669"/>
    <property type="project" value="InterPro"/>
</dbReference>